<evidence type="ECO:0000256" key="1">
    <source>
        <dbReference type="SAM" id="SignalP"/>
    </source>
</evidence>
<feature type="signal peptide" evidence="1">
    <location>
        <begin position="1"/>
        <end position="20"/>
    </location>
</feature>
<dbReference type="Proteomes" id="UP000836788">
    <property type="component" value="Chromosome 1"/>
</dbReference>
<keyword evidence="1" id="KW-0732">Signal</keyword>
<feature type="chain" id="PRO_5035433124" evidence="1">
    <location>
        <begin position="21"/>
        <end position="456"/>
    </location>
</feature>
<dbReference type="AlphaFoldDB" id="A0A8J9SVB6"/>
<protein>
    <submittedName>
        <fullName evidence="2">Uncharacterized protein</fullName>
    </submittedName>
</protein>
<sequence length="456" mass="50970">MAIKHSILAVALYWLTPAQSFQLKPPSPKNRISLSSINHVIRKAAVVSTNEAAETRPKRGWKKLKRIFRRGKSEQPVHMQTPSALHPPTVQARNLACWSPENTPAIDDFLVHPDESVDRPHHTQGKRIKALEPFEQPYVVPEPNWGKSKSISDRYFASLFPALRQILLKEKSIEEKPDSIAPLAKVLRTKSRTVLFELLNRWSLGAHINMQVQCDPQGSLLDIVRQGVFCCNASVDVDRIVFGAIRLSGCRLEAKSMSLNLHRLIRPSQRNIKRFPRAFDFVANNATFTQADLFESSCVTNGLRRLVVRILKGRGLEPANVFMDAIKILPNGKLSCQGHATTIFDAAVPFEVRTHIETSCRGHILNFPGLQMSVGPTTGVFLPVIPDVSLDLGHNAQVLDVNLDGAKAQLIMSARVTIAPEHTRKLQNYTQRANAYGALFSVDLGRWLTRVGRFSK</sequence>
<dbReference type="EMBL" id="OU594942">
    <property type="protein sequence ID" value="CAG9277398.1"/>
    <property type="molecule type" value="Genomic_DNA"/>
</dbReference>
<evidence type="ECO:0000313" key="2">
    <source>
        <dbReference type="EMBL" id="CAG9277398.1"/>
    </source>
</evidence>
<organism evidence="2">
    <name type="scientific">Phaeodactylum tricornutum</name>
    <name type="common">Diatom</name>
    <dbReference type="NCBI Taxonomy" id="2850"/>
    <lineage>
        <taxon>Eukaryota</taxon>
        <taxon>Sar</taxon>
        <taxon>Stramenopiles</taxon>
        <taxon>Ochrophyta</taxon>
        <taxon>Bacillariophyta</taxon>
        <taxon>Bacillariophyceae</taxon>
        <taxon>Bacillariophycidae</taxon>
        <taxon>Naviculales</taxon>
        <taxon>Phaeodactylaceae</taxon>
        <taxon>Phaeodactylum</taxon>
    </lineage>
</organism>
<name>A0A8J9SVB6_PHATR</name>
<accession>A0A8J9SVB6</accession>
<proteinExistence type="predicted"/>
<reference evidence="2" key="1">
    <citation type="submission" date="2022-02" db="EMBL/GenBank/DDBJ databases">
        <authorList>
            <person name="Giguere J D."/>
        </authorList>
    </citation>
    <scope>NUCLEOTIDE SEQUENCE</scope>
    <source>
        <strain evidence="2">CCAP 1055/1</strain>
    </source>
</reference>
<gene>
    <name evidence="2" type="ORF">PTTT1_LOCUS3700</name>
</gene>